<evidence type="ECO:0000256" key="1">
    <source>
        <dbReference type="SAM" id="MobiDB-lite"/>
    </source>
</evidence>
<sequence>MTMKKKLTVTTLAASMLFASIAGLPLSEKGLASKLGITAGVASASTAFDQLNALKAELARDTAGAANVAAVRDFVKNDLTATHDEKYEMIKQIWDKIEIKRNASAPGLSSPSVLNVDNAFKLVMALDVFYSGTSAEIDQLINDEEYRAVINDLFLSANLKGINQAGGLDKGDVVAFQNAALQALVDNKASLIGTLALALKGSAVNSQVIKDAVSSIVNDAIVAPNTLLISKLLNYYGITLSDLDTVQNKVAEFIEGKAPTIKAKDARTALESASVRYLLKDEIVYAGKKTSTTATPDLEILTISVNDFIKWSLHTASNVKFDNGVLVLDGADSGSGVIQARDTKFGILLYISPDAISLAKEASSTPPPAGGGGGGGPVQSESDKAISELTDLFKDITGASPEKKQEIFKAAQEKVNAAIAKLSTLDLASLVVVENGVAKPKLDVAGLVSKVKDIVAQAKALNDKLKALNPDAKAEKVVLTLNFGTISAKTTEIPFAKDLLAAAVAGGVDKIAVGLNGLTLGVSPSEFSADTTLKVTNQDKTVATSVTQLPVASGVYEFEFTSGGSKVGSFNTPVEVTIPVPNGNQFDTELLSLAKIVDGKLEFYGGKFSNGVLNGVRNSFSTYTVVQNNVYFDDTTPVKAWAGRQIQVAAAKGILEGRADKVFEPNGFVTRAEFAKLIVKTFNLENASASESFDDVNDSDWYKVYVASAVKNGIVNGKEAGKFDPNGQITRSEMAVMSARALSLKGVTLSPAKVDEVLKGFKDADTINASLKDGVALAASQGIVVGEEGSVFNPNANSTRAQAAVVIYRLLNK</sequence>
<comment type="caution">
    <text evidence="4">The sequence shown here is derived from an EMBL/GenBank/DDBJ whole genome shotgun (WGS) entry which is preliminary data.</text>
</comment>
<feature type="signal peptide" evidence="2">
    <location>
        <begin position="1"/>
        <end position="22"/>
    </location>
</feature>
<keyword evidence="5" id="KW-1185">Reference proteome</keyword>
<feature type="domain" description="SLH" evidence="3">
    <location>
        <begin position="689"/>
        <end position="752"/>
    </location>
</feature>
<name>A0ABX1Z746_9BACL</name>
<dbReference type="PANTHER" id="PTHR43308">
    <property type="entry name" value="OUTER MEMBRANE PROTEIN ALPHA-RELATED"/>
    <property type="match status" value="1"/>
</dbReference>
<dbReference type="InterPro" id="IPR001119">
    <property type="entry name" value="SLH_dom"/>
</dbReference>
<proteinExistence type="predicted"/>
<feature type="region of interest" description="Disordered" evidence="1">
    <location>
        <begin position="361"/>
        <end position="381"/>
    </location>
</feature>
<feature type="domain" description="SLH" evidence="3">
    <location>
        <begin position="758"/>
        <end position="813"/>
    </location>
</feature>
<dbReference type="RefSeq" id="WP_171691956.1">
    <property type="nucleotide sequence ID" value="NZ_WHOC01000137.1"/>
</dbReference>
<feature type="domain" description="SLH" evidence="3">
    <location>
        <begin position="629"/>
        <end position="688"/>
    </location>
</feature>
<dbReference type="Pfam" id="PF00395">
    <property type="entry name" value="SLH"/>
    <property type="match status" value="3"/>
</dbReference>
<protein>
    <recommendedName>
        <fullName evidence="3">SLH domain-containing protein</fullName>
    </recommendedName>
</protein>
<accession>A0ABX1Z746</accession>
<dbReference type="PANTHER" id="PTHR43308:SF5">
    <property type="entry name" value="S-LAYER PROTEIN _ PEPTIDOGLYCAN ENDO-BETA-N-ACETYLGLUCOSAMINIDASE"/>
    <property type="match status" value="1"/>
</dbReference>
<organism evidence="4 5">
    <name type="scientific">Paenibacillus germinis</name>
    <dbReference type="NCBI Taxonomy" id="2654979"/>
    <lineage>
        <taxon>Bacteria</taxon>
        <taxon>Bacillati</taxon>
        <taxon>Bacillota</taxon>
        <taxon>Bacilli</taxon>
        <taxon>Bacillales</taxon>
        <taxon>Paenibacillaceae</taxon>
        <taxon>Paenibacillus</taxon>
    </lineage>
</organism>
<feature type="chain" id="PRO_5046954593" description="SLH domain-containing protein" evidence="2">
    <location>
        <begin position="23"/>
        <end position="813"/>
    </location>
</feature>
<dbReference type="InterPro" id="IPR051465">
    <property type="entry name" value="Cell_Envelope_Struct_Comp"/>
</dbReference>
<gene>
    <name evidence="4" type="ORF">GC102_25060</name>
</gene>
<dbReference type="PROSITE" id="PS51272">
    <property type="entry name" value="SLH"/>
    <property type="match status" value="3"/>
</dbReference>
<evidence type="ECO:0000259" key="3">
    <source>
        <dbReference type="PROSITE" id="PS51272"/>
    </source>
</evidence>
<evidence type="ECO:0000313" key="5">
    <source>
        <dbReference type="Proteomes" id="UP000658690"/>
    </source>
</evidence>
<evidence type="ECO:0000313" key="4">
    <source>
        <dbReference type="EMBL" id="NOU88992.1"/>
    </source>
</evidence>
<keyword evidence="2" id="KW-0732">Signal</keyword>
<dbReference type="Proteomes" id="UP000658690">
    <property type="component" value="Unassembled WGS sequence"/>
</dbReference>
<reference evidence="4 5" key="1">
    <citation type="submission" date="2019-10" db="EMBL/GenBank/DDBJ databases">
        <title>Description of Paenibacillus choica sp. nov.</title>
        <authorList>
            <person name="Carlier A."/>
            <person name="Qi S."/>
        </authorList>
    </citation>
    <scope>NUCLEOTIDE SEQUENCE [LARGE SCALE GENOMIC DNA]</scope>
    <source>
        <strain evidence="4 5">LMG 31460</strain>
    </source>
</reference>
<dbReference type="EMBL" id="WHOC01000137">
    <property type="protein sequence ID" value="NOU88992.1"/>
    <property type="molecule type" value="Genomic_DNA"/>
</dbReference>
<evidence type="ECO:0000256" key="2">
    <source>
        <dbReference type="SAM" id="SignalP"/>
    </source>
</evidence>